<sequence length="148" mass="15930">MVGRWRQVAGYGAVESWVWKWVWLADSVDRSAPATPFVPRLGFLGDCTDSLISKTQPLLFPVSVLRRSFYILPLPFPPRPPSHSPLRPPRPSKPLQAGPPALLAAVASLSTVTPETRREEAGNKPAAPDAACGWAAPDTPLLCGRAGV</sequence>
<accession>A0A5B7J8X4</accession>
<feature type="compositionally biased region" description="Pro residues" evidence="1">
    <location>
        <begin position="77"/>
        <end position="92"/>
    </location>
</feature>
<comment type="caution">
    <text evidence="2">The sequence shown here is derived from an EMBL/GenBank/DDBJ whole genome shotgun (WGS) entry which is preliminary data.</text>
</comment>
<proteinExistence type="predicted"/>
<feature type="compositionally biased region" description="Low complexity" evidence="1">
    <location>
        <begin position="125"/>
        <end position="136"/>
    </location>
</feature>
<dbReference type="AlphaFoldDB" id="A0A5B7J8X4"/>
<gene>
    <name evidence="2" type="ORF">E2C01_089485</name>
</gene>
<keyword evidence="3" id="KW-1185">Reference proteome</keyword>
<dbReference type="Proteomes" id="UP000324222">
    <property type="component" value="Unassembled WGS sequence"/>
</dbReference>
<reference evidence="2 3" key="1">
    <citation type="submission" date="2019-05" db="EMBL/GenBank/DDBJ databases">
        <title>Another draft genome of Portunus trituberculatus and its Hox gene families provides insights of decapod evolution.</title>
        <authorList>
            <person name="Jeong J.-H."/>
            <person name="Song I."/>
            <person name="Kim S."/>
            <person name="Choi T."/>
            <person name="Kim D."/>
            <person name="Ryu S."/>
            <person name="Kim W."/>
        </authorList>
    </citation>
    <scope>NUCLEOTIDE SEQUENCE [LARGE SCALE GENOMIC DNA]</scope>
    <source>
        <tissue evidence="2">Muscle</tissue>
    </source>
</reference>
<dbReference type="EMBL" id="VSRR010098053">
    <property type="protein sequence ID" value="MPC94321.1"/>
    <property type="molecule type" value="Genomic_DNA"/>
</dbReference>
<feature type="region of interest" description="Disordered" evidence="1">
    <location>
        <begin position="111"/>
        <end position="136"/>
    </location>
</feature>
<organism evidence="2 3">
    <name type="scientific">Portunus trituberculatus</name>
    <name type="common">Swimming crab</name>
    <name type="synonym">Neptunus trituberculatus</name>
    <dbReference type="NCBI Taxonomy" id="210409"/>
    <lineage>
        <taxon>Eukaryota</taxon>
        <taxon>Metazoa</taxon>
        <taxon>Ecdysozoa</taxon>
        <taxon>Arthropoda</taxon>
        <taxon>Crustacea</taxon>
        <taxon>Multicrustacea</taxon>
        <taxon>Malacostraca</taxon>
        <taxon>Eumalacostraca</taxon>
        <taxon>Eucarida</taxon>
        <taxon>Decapoda</taxon>
        <taxon>Pleocyemata</taxon>
        <taxon>Brachyura</taxon>
        <taxon>Eubrachyura</taxon>
        <taxon>Portunoidea</taxon>
        <taxon>Portunidae</taxon>
        <taxon>Portuninae</taxon>
        <taxon>Portunus</taxon>
    </lineage>
</organism>
<protein>
    <submittedName>
        <fullName evidence="2">Uncharacterized protein</fullName>
    </submittedName>
</protein>
<evidence type="ECO:0000256" key="1">
    <source>
        <dbReference type="SAM" id="MobiDB-lite"/>
    </source>
</evidence>
<evidence type="ECO:0000313" key="2">
    <source>
        <dbReference type="EMBL" id="MPC94321.1"/>
    </source>
</evidence>
<feature type="region of interest" description="Disordered" evidence="1">
    <location>
        <begin position="77"/>
        <end position="98"/>
    </location>
</feature>
<evidence type="ECO:0000313" key="3">
    <source>
        <dbReference type="Proteomes" id="UP000324222"/>
    </source>
</evidence>
<name>A0A5B7J8X4_PORTR</name>